<dbReference type="PANTHER" id="PTHR22916:SF3">
    <property type="entry name" value="UDP-GLCNAC:BETAGAL BETA-1,3-N-ACETYLGLUCOSAMINYLTRANSFERASE-LIKE PROTEIN 1"/>
    <property type="match status" value="1"/>
</dbReference>
<gene>
    <name evidence="2" type="ORF">GCM10009858_30560</name>
</gene>
<dbReference type="Gene3D" id="3.90.550.10">
    <property type="entry name" value="Spore Coat Polysaccharide Biosynthesis Protein SpsA, Chain A"/>
    <property type="match status" value="1"/>
</dbReference>
<dbReference type="PANTHER" id="PTHR22916">
    <property type="entry name" value="GLYCOSYLTRANSFERASE"/>
    <property type="match status" value="1"/>
</dbReference>
<dbReference type="SUPFAM" id="SSF53448">
    <property type="entry name" value="Nucleotide-diphospho-sugar transferases"/>
    <property type="match status" value="1"/>
</dbReference>
<evidence type="ECO:0000259" key="1">
    <source>
        <dbReference type="Pfam" id="PF00535"/>
    </source>
</evidence>
<keyword evidence="3" id="KW-1185">Reference proteome</keyword>
<evidence type="ECO:0000313" key="2">
    <source>
        <dbReference type="EMBL" id="GAA2490399.1"/>
    </source>
</evidence>
<dbReference type="Pfam" id="PF00535">
    <property type="entry name" value="Glycos_transf_2"/>
    <property type="match status" value="1"/>
</dbReference>
<dbReference type="EMBL" id="BAAARE010000013">
    <property type="protein sequence ID" value="GAA2490399.1"/>
    <property type="molecule type" value="Genomic_DNA"/>
</dbReference>
<protein>
    <recommendedName>
        <fullName evidence="1">Glycosyltransferase 2-like domain-containing protein</fullName>
    </recommendedName>
</protein>
<dbReference type="InterPro" id="IPR029044">
    <property type="entry name" value="Nucleotide-diphossugar_trans"/>
</dbReference>
<dbReference type="CDD" id="cd00761">
    <property type="entry name" value="Glyco_tranf_GTA_type"/>
    <property type="match status" value="1"/>
</dbReference>
<feature type="domain" description="Glycosyltransferase 2-like" evidence="1">
    <location>
        <begin position="2"/>
        <end position="169"/>
    </location>
</feature>
<dbReference type="InterPro" id="IPR001173">
    <property type="entry name" value="Glyco_trans_2-like"/>
</dbReference>
<evidence type="ECO:0000313" key="3">
    <source>
        <dbReference type="Proteomes" id="UP001500730"/>
    </source>
</evidence>
<dbReference type="Proteomes" id="UP001500730">
    <property type="component" value="Unassembled WGS sequence"/>
</dbReference>
<reference evidence="3" key="1">
    <citation type="journal article" date="2019" name="Int. J. Syst. Evol. Microbiol.">
        <title>The Global Catalogue of Microorganisms (GCM) 10K type strain sequencing project: providing services to taxonomists for standard genome sequencing and annotation.</title>
        <authorList>
            <consortium name="The Broad Institute Genomics Platform"/>
            <consortium name="The Broad Institute Genome Sequencing Center for Infectious Disease"/>
            <person name="Wu L."/>
            <person name="Ma J."/>
        </authorList>
    </citation>
    <scope>NUCLEOTIDE SEQUENCE [LARGE SCALE GENOMIC DNA]</scope>
    <source>
        <strain evidence="3">JCM 16259</strain>
    </source>
</reference>
<sequence length="296" mass="32216">MSVVVPTYNSAAFVGATVASILAQTFTDFELIISDHSSTDGTWEILQAYAAEPRVRLLTLERSGRPEHNWQHATDAASGTYLKLVCGDDILAPTCLERQVEAMQENPGAVMVASRRDVVTASGEVVLRSWGLPSLVARVGGRHAIREAIRSGTNPFGEPACVLLDRMSLTRAGGWDGSFSYVLDQHTYTRVLLQGDFIGLSEPLATFRLSDTQWSQALARSQYTEVVDFHKTLAQEHPGLLSRGDLFRGRVRARVLSYARQFAYVTLGRKLKTPATLVETAALPPALEPAASAAIS</sequence>
<proteinExistence type="predicted"/>
<name>A0ABP5Z0W0_9MICO</name>
<accession>A0ABP5Z0W0</accession>
<organism evidence="2 3">
    <name type="scientific">Terrabacter carboxydivorans</name>
    <dbReference type="NCBI Taxonomy" id="619730"/>
    <lineage>
        <taxon>Bacteria</taxon>
        <taxon>Bacillati</taxon>
        <taxon>Actinomycetota</taxon>
        <taxon>Actinomycetes</taxon>
        <taxon>Micrococcales</taxon>
        <taxon>Intrasporangiaceae</taxon>
        <taxon>Terrabacter</taxon>
    </lineage>
</organism>
<comment type="caution">
    <text evidence="2">The sequence shown here is derived from an EMBL/GenBank/DDBJ whole genome shotgun (WGS) entry which is preliminary data.</text>
</comment>